<reference evidence="2" key="1">
    <citation type="journal article" date="2019" name="Int. J. Syst. Evol. Microbiol.">
        <title>The Global Catalogue of Microorganisms (GCM) 10K type strain sequencing project: providing services to taxonomists for standard genome sequencing and annotation.</title>
        <authorList>
            <consortium name="The Broad Institute Genomics Platform"/>
            <consortium name="The Broad Institute Genome Sequencing Center for Infectious Disease"/>
            <person name="Wu L."/>
            <person name="Ma J."/>
        </authorList>
    </citation>
    <scope>NUCLEOTIDE SEQUENCE [LARGE SCALE GENOMIC DNA]</scope>
    <source>
        <strain evidence="2">CGMCC 4.7329</strain>
    </source>
</reference>
<dbReference type="EMBL" id="BMNE01000002">
    <property type="protein sequence ID" value="GGN75135.1"/>
    <property type="molecule type" value="Genomic_DNA"/>
</dbReference>
<evidence type="ECO:0000313" key="1">
    <source>
        <dbReference type="EMBL" id="GGN75135.1"/>
    </source>
</evidence>
<evidence type="ECO:0008006" key="3">
    <source>
        <dbReference type="Google" id="ProtNLM"/>
    </source>
</evidence>
<protein>
    <recommendedName>
        <fullName evidence="3">WXG100 family type VII secretion target</fullName>
    </recommendedName>
</protein>
<organism evidence="1 2">
    <name type="scientific">Nocardia rhizosphaerihabitans</name>
    <dbReference type="NCBI Taxonomy" id="1691570"/>
    <lineage>
        <taxon>Bacteria</taxon>
        <taxon>Bacillati</taxon>
        <taxon>Actinomycetota</taxon>
        <taxon>Actinomycetes</taxon>
        <taxon>Mycobacteriales</taxon>
        <taxon>Nocardiaceae</taxon>
        <taxon>Nocardia</taxon>
    </lineage>
</organism>
<sequence length="413" mass="42402">MTDNPYPNLGFDPTPGDAAEVATLSTKIKTAADAVTETNTLLTSIRNSNDEVWKGEAGDAFRASFDATLAQDLGLAQSSLQQASTAIAAWHTDLVAFQDTAKGLETEAATARANHAQAVTALQQAKANPDLGLANRTFSDASELADAQSRLNAANAQVTSASTAVDNCQGAIDAIIARAKDLEIAHNANATTTATELEAAANFAPSEPDKSWWDSLTDWIDENRDAIHEVLSTTSAIGGILALVTPPPISAIALGISLAAGAGALALTATNDELRDDLVDGSWTEKLGAAAIVGGDLLSVVPGASGVFKAGKVFAMGNGADDLGRFGMMAQTWGEAANDPGLVARVFTDKNAFGVSDTLTSSGATTGVHSLLQLTGAEGKHFMQESPATALAVLQRMTGASYKTIDLSQGVGD</sequence>
<name>A0ABQ2K9N5_9NOCA</name>
<keyword evidence="2" id="KW-1185">Reference proteome</keyword>
<proteinExistence type="predicted"/>
<comment type="caution">
    <text evidence="1">The sequence shown here is derived from an EMBL/GenBank/DDBJ whole genome shotgun (WGS) entry which is preliminary data.</text>
</comment>
<dbReference type="Proteomes" id="UP000658127">
    <property type="component" value="Unassembled WGS sequence"/>
</dbReference>
<dbReference type="RefSeq" id="WP_189026192.1">
    <property type="nucleotide sequence ID" value="NZ_BMNE01000002.1"/>
</dbReference>
<evidence type="ECO:0000313" key="2">
    <source>
        <dbReference type="Proteomes" id="UP000658127"/>
    </source>
</evidence>
<gene>
    <name evidence="1" type="ORF">GCM10011610_19220</name>
</gene>
<accession>A0ABQ2K9N5</accession>